<feature type="compositionally biased region" description="Pro residues" evidence="1">
    <location>
        <begin position="135"/>
        <end position="156"/>
    </location>
</feature>
<keyword evidence="4" id="KW-1185">Reference proteome</keyword>
<comment type="caution">
    <text evidence="3">The sequence shown here is derived from an EMBL/GenBank/DDBJ whole genome shotgun (WGS) entry which is preliminary data.</text>
</comment>
<evidence type="ECO:0000256" key="2">
    <source>
        <dbReference type="SAM" id="SignalP"/>
    </source>
</evidence>
<dbReference type="AlphaFoldDB" id="A0A921P2Z2"/>
<evidence type="ECO:0000313" key="3">
    <source>
        <dbReference type="EMBL" id="KAF1690591.1"/>
    </source>
</evidence>
<organism evidence="3 4">
    <name type="scientific">Pseudoxanthomonas taiwanensis</name>
    <dbReference type="NCBI Taxonomy" id="176598"/>
    <lineage>
        <taxon>Bacteria</taxon>
        <taxon>Pseudomonadati</taxon>
        <taxon>Pseudomonadota</taxon>
        <taxon>Gammaproteobacteria</taxon>
        <taxon>Lysobacterales</taxon>
        <taxon>Lysobacteraceae</taxon>
        <taxon>Pseudoxanthomonas</taxon>
    </lineage>
</organism>
<accession>A0A921P2Z2</accession>
<gene>
    <name evidence="3" type="ORF">CR938_01675</name>
</gene>
<feature type="signal peptide" evidence="2">
    <location>
        <begin position="1"/>
        <end position="23"/>
    </location>
</feature>
<dbReference type="EMBL" id="PDWK01000004">
    <property type="protein sequence ID" value="KAF1690591.1"/>
    <property type="molecule type" value="Genomic_DNA"/>
</dbReference>
<evidence type="ECO:0000256" key="1">
    <source>
        <dbReference type="SAM" id="MobiDB-lite"/>
    </source>
</evidence>
<dbReference type="OrthoDB" id="5956287at2"/>
<dbReference type="RefSeq" id="WP_162123344.1">
    <property type="nucleotide sequence ID" value="NZ_PDWK01000004.1"/>
</dbReference>
<feature type="chain" id="PRO_5036880690" evidence="2">
    <location>
        <begin position="24"/>
        <end position="235"/>
    </location>
</feature>
<protein>
    <submittedName>
        <fullName evidence="3">DUF4124 domain-containing protein</fullName>
    </submittedName>
</protein>
<evidence type="ECO:0000313" key="4">
    <source>
        <dbReference type="Proteomes" id="UP000717981"/>
    </source>
</evidence>
<feature type="region of interest" description="Disordered" evidence="1">
    <location>
        <begin position="132"/>
        <end position="203"/>
    </location>
</feature>
<keyword evidence="2" id="KW-0732">Signal</keyword>
<sequence length="235" mass="24077">MPPRSTAPVLLAALPALPAPAPAQVHRCTDAEGRPGFSDQRCADIGAYERVPAAPAGARGGTTAPPPRPGGCPRTLGALVQEIAAAVRSRDVNRLSAVYDWNGVDARQAARVFDQLEAIVARPLVDIAPVRAESAPPPAPPAPPPAAAEAPAPAPPEAAWMPSWAGHLAAPPADPGAPAPAPADAPPDPAASPPAAPRPPRPVGLRLEQTLAGTATPVRTVFGLRRHYGCFWIRL</sequence>
<feature type="compositionally biased region" description="Pro residues" evidence="1">
    <location>
        <begin position="172"/>
        <end position="202"/>
    </location>
</feature>
<reference evidence="3" key="1">
    <citation type="submission" date="2017-10" db="EMBL/GenBank/DDBJ databases">
        <title>Whole genome sequencing of members of genus Pseudoxanthomonas.</title>
        <authorList>
            <person name="Kumar S."/>
            <person name="Bansal K."/>
            <person name="Kaur A."/>
            <person name="Patil P."/>
            <person name="Sharma S."/>
            <person name="Patil P.B."/>
        </authorList>
    </citation>
    <scope>NUCLEOTIDE SEQUENCE</scope>
    <source>
        <strain evidence="3">DSM 22914</strain>
    </source>
</reference>
<proteinExistence type="predicted"/>
<name>A0A921P2Z2_9GAMM</name>
<dbReference type="Proteomes" id="UP000717981">
    <property type="component" value="Unassembled WGS sequence"/>
</dbReference>